<dbReference type="AlphaFoldDB" id="Q2RPK0"/>
<protein>
    <submittedName>
        <fullName evidence="4">ABC transporter component</fullName>
        <ecNumber evidence="4">3.6.3.25</ecNumber>
    </submittedName>
</protein>
<dbReference type="EMBL" id="CP000230">
    <property type="protein sequence ID" value="ABC23945.1"/>
    <property type="molecule type" value="Genomic_DNA"/>
</dbReference>
<dbReference type="PROSITE" id="PS00211">
    <property type="entry name" value="ABC_TRANSPORTER_1"/>
    <property type="match status" value="1"/>
</dbReference>
<evidence type="ECO:0000256" key="2">
    <source>
        <dbReference type="ARBA" id="ARBA00022840"/>
    </source>
</evidence>
<dbReference type="PROSITE" id="PS50893">
    <property type="entry name" value="ABC_TRANSPORTER_2"/>
    <property type="match status" value="1"/>
</dbReference>
<dbReference type="InterPro" id="IPR027417">
    <property type="entry name" value="P-loop_NTPase"/>
</dbReference>
<dbReference type="PANTHER" id="PTHR24220">
    <property type="entry name" value="IMPORT ATP-BINDING PROTEIN"/>
    <property type="match status" value="1"/>
</dbReference>
<dbReference type="EC" id="3.6.3.25" evidence="4"/>
<proteinExistence type="predicted"/>
<dbReference type="InterPro" id="IPR015854">
    <property type="entry name" value="ABC_transpr_LolD-like"/>
</dbReference>
<dbReference type="GO" id="GO:0022857">
    <property type="term" value="F:transmembrane transporter activity"/>
    <property type="evidence" value="ECO:0007669"/>
    <property type="project" value="TreeGrafter"/>
</dbReference>
<accession>Q2RPK0</accession>
<keyword evidence="5" id="KW-1185">Reference proteome</keyword>
<dbReference type="PATRIC" id="fig|269796.9.peg.3263"/>
<dbReference type="Gene3D" id="3.40.50.300">
    <property type="entry name" value="P-loop containing nucleotide triphosphate hydrolases"/>
    <property type="match status" value="1"/>
</dbReference>
<dbReference type="Pfam" id="PF00005">
    <property type="entry name" value="ABC_tran"/>
    <property type="match status" value="1"/>
</dbReference>
<evidence type="ECO:0000259" key="3">
    <source>
        <dbReference type="PROSITE" id="PS50893"/>
    </source>
</evidence>
<dbReference type="GO" id="GO:0005886">
    <property type="term" value="C:plasma membrane"/>
    <property type="evidence" value="ECO:0007669"/>
    <property type="project" value="TreeGrafter"/>
</dbReference>
<dbReference type="STRING" id="269796.Rru_A3150"/>
<name>Q2RPK0_RHORT</name>
<keyword evidence="1" id="KW-0547">Nucleotide-binding</keyword>
<reference evidence="4 5" key="1">
    <citation type="journal article" date="2011" name="Stand. Genomic Sci.">
        <title>Complete genome sequence of Rhodospirillum rubrum type strain (S1).</title>
        <authorList>
            <person name="Munk A.C."/>
            <person name="Copeland A."/>
            <person name="Lucas S."/>
            <person name="Lapidus A."/>
            <person name="Del Rio T.G."/>
            <person name="Barry K."/>
            <person name="Detter J.C."/>
            <person name="Hammon N."/>
            <person name="Israni S."/>
            <person name="Pitluck S."/>
            <person name="Brettin T."/>
            <person name="Bruce D."/>
            <person name="Han C."/>
            <person name="Tapia R."/>
            <person name="Gilna P."/>
            <person name="Schmutz J."/>
            <person name="Larimer F."/>
            <person name="Land M."/>
            <person name="Kyrpides N.C."/>
            <person name="Mavromatis K."/>
            <person name="Richardson P."/>
            <person name="Rohde M."/>
            <person name="Goker M."/>
            <person name="Klenk H.P."/>
            <person name="Zhang Y."/>
            <person name="Roberts G.P."/>
            <person name="Reslewic S."/>
            <person name="Schwartz D.C."/>
        </authorList>
    </citation>
    <scope>NUCLEOTIDE SEQUENCE [LARGE SCALE GENOMIC DNA]</scope>
    <source>
        <strain evidence="5">ATCC 11170 / ATH 1.1.1 / DSM 467 / LMG 4362 / NCIMB 8255 / S1</strain>
    </source>
</reference>
<dbReference type="GO" id="GO:0005524">
    <property type="term" value="F:ATP binding"/>
    <property type="evidence" value="ECO:0007669"/>
    <property type="project" value="UniProtKB-KW"/>
</dbReference>
<dbReference type="RefSeq" id="WP_011390898.1">
    <property type="nucleotide sequence ID" value="NC_007643.1"/>
</dbReference>
<gene>
    <name evidence="4" type="ordered locus">Rru_A3150</name>
</gene>
<dbReference type="PhylomeDB" id="Q2RPK0"/>
<dbReference type="Proteomes" id="UP000001929">
    <property type="component" value="Chromosome"/>
</dbReference>
<dbReference type="EnsemblBacteria" id="ABC23945">
    <property type="protein sequence ID" value="ABC23945"/>
    <property type="gene ID" value="Rru_A3150"/>
</dbReference>
<sequence>MDRVVLLDGVVAGKGERFRVRMSGFRVGAGETVAIVGKSGSGKSTILDTIAGILRPIEVRAFRLMSGAASVDMGKLWAADDQRALRAARARHIGYVLQTGGLAPFLSIEQNIALPLWRDGGQDPGWTRHLMEKLGIAGLARRLPRDVSVGERQRAAIARALAGKPDLVLADEPTASLDSAQAEATMALLTALARETGVALLMVTHDRALVERHGFRMAICQSADNGQSDLLSDPAAEGVP</sequence>
<dbReference type="eggNOG" id="COG1136">
    <property type="taxonomic scope" value="Bacteria"/>
</dbReference>
<dbReference type="InterPro" id="IPR003593">
    <property type="entry name" value="AAA+_ATPase"/>
</dbReference>
<dbReference type="SMART" id="SM00382">
    <property type="entry name" value="AAA"/>
    <property type="match status" value="1"/>
</dbReference>
<dbReference type="HOGENOM" id="CLU_000604_1_22_5"/>
<dbReference type="SUPFAM" id="SSF52540">
    <property type="entry name" value="P-loop containing nucleoside triphosphate hydrolases"/>
    <property type="match status" value="1"/>
</dbReference>
<dbReference type="InterPro" id="IPR003439">
    <property type="entry name" value="ABC_transporter-like_ATP-bd"/>
</dbReference>
<dbReference type="InterPro" id="IPR017871">
    <property type="entry name" value="ABC_transporter-like_CS"/>
</dbReference>
<organism evidence="4 5">
    <name type="scientific">Rhodospirillum rubrum (strain ATCC 11170 / ATH 1.1.1 / DSM 467 / LMG 4362 / NCIMB 8255 / S1)</name>
    <dbReference type="NCBI Taxonomy" id="269796"/>
    <lineage>
        <taxon>Bacteria</taxon>
        <taxon>Pseudomonadati</taxon>
        <taxon>Pseudomonadota</taxon>
        <taxon>Alphaproteobacteria</taxon>
        <taxon>Rhodospirillales</taxon>
        <taxon>Rhodospirillaceae</taxon>
        <taxon>Rhodospirillum</taxon>
    </lineage>
</organism>
<dbReference type="GO" id="GO:0016887">
    <property type="term" value="F:ATP hydrolysis activity"/>
    <property type="evidence" value="ECO:0007669"/>
    <property type="project" value="InterPro"/>
</dbReference>
<evidence type="ECO:0000256" key="1">
    <source>
        <dbReference type="ARBA" id="ARBA00022741"/>
    </source>
</evidence>
<feature type="domain" description="ABC transporter" evidence="3">
    <location>
        <begin position="5"/>
        <end position="239"/>
    </location>
</feature>
<keyword evidence="2" id="KW-0067">ATP-binding</keyword>
<evidence type="ECO:0000313" key="4">
    <source>
        <dbReference type="EMBL" id="ABC23945.1"/>
    </source>
</evidence>
<evidence type="ECO:0000313" key="5">
    <source>
        <dbReference type="Proteomes" id="UP000001929"/>
    </source>
</evidence>
<keyword evidence="4" id="KW-0378">Hydrolase</keyword>
<dbReference type="KEGG" id="rru:Rru_A3150"/>